<accession>A0A8J2KEX6</accession>
<evidence type="ECO:0000313" key="1">
    <source>
        <dbReference type="EMBL" id="CAG7815182.1"/>
    </source>
</evidence>
<gene>
    <name evidence="1" type="ORF">AFUS01_LOCUS25880</name>
</gene>
<evidence type="ECO:0000313" key="2">
    <source>
        <dbReference type="Proteomes" id="UP000708208"/>
    </source>
</evidence>
<feature type="non-terminal residue" evidence="1">
    <location>
        <position position="94"/>
    </location>
</feature>
<protein>
    <submittedName>
        <fullName evidence="1">Uncharacterized protein</fullName>
    </submittedName>
</protein>
<comment type="caution">
    <text evidence="1">The sequence shown here is derived from an EMBL/GenBank/DDBJ whole genome shotgun (WGS) entry which is preliminary data.</text>
</comment>
<keyword evidence="2" id="KW-1185">Reference proteome</keyword>
<name>A0A8J2KEX6_9HEXA</name>
<dbReference type="Proteomes" id="UP000708208">
    <property type="component" value="Unassembled WGS sequence"/>
</dbReference>
<dbReference type="EMBL" id="CAJVCH010338152">
    <property type="protein sequence ID" value="CAG7815182.1"/>
    <property type="molecule type" value="Genomic_DNA"/>
</dbReference>
<proteinExistence type="predicted"/>
<organism evidence="1 2">
    <name type="scientific">Allacma fusca</name>
    <dbReference type="NCBI Taxonomy" id="39272"/>
    <lineage>
        <taxon>Eukaryota</taxon>
        <taxon>Metazoa</taxon>
        <taxon>Ecdysozoa</taxon>
        <taxon>Arthropoda</taxon>
        <taxon>Hexapoda</taxon>
        <taxon>Collembola</taxon>
        <taxon>Symphypleona</taxon>
        <taxon>Sminthuridae</taxon>
        <taxon>Allacma</taxon>
    </lineage>
</organism>
<reference evidence="1" key="1">
    <citation type="submission" date="2021-06" db="EMBL/GenBank/DDBJ databases">
        <authorList>
            <person name="Hodson N. C."/>
            <person name="Mongue J. A."/>
            <person name="Jaron S. K."/>
        </authorList>
    </citation>
    <scope>NUCLEOTIDE SEQUENCE</scope>
</reference>
<dbReference type="AlphaFoldDB" id="A0A8J2KEX6"/>
<sequence length="94" mass="10628">MTSIFSVCKYQWNTHHEIPMCTRSVQWLKILPDGNICYRTHACASKQAVNTEAKGCIQPEDACPKWNKLELDQLDCQTDELSTDGSLLELPGTQ</sequence>